<reference evidence="10 11" key="1">
    <citation type="journal article" date="2018" name="Environ. Microbiol.">
        <title>Isolation and genomic characterization of Novimethylophilus kurashikiensis gen. nov. sp. nov., a new lanthanide-dependent methylotrophic species of Methylophilaceae.</title>
        <authorList>
            <person name="Lv H."/>
            <person name="Sahin N."/>
            <person name="Tani A."/>
        </authorList>
    </citation>
    <scope>NUCLEOTIDE SEQUENCE [LARGE SCALE GENOMIC DNA]</scope>
    <source>
        <strain evidence="10 11">La2-4</strain>
    </source>
</reference>
<evidence type="ECO:0000256" key="3">
    <source>
        <dbReference type="ARBA" id="ARBA00022475"/>
    </source>
</evidence>
<dbReference type="InterPro" id="IPR005807">
    <property type="entry name" value="SecE_bac"/>
</dbReference>
<name>A0A2R5FK03_9PROT</name>
<dbReference type="NCBIfam" id="NF004371">
    <property type="entry name" value="PRK05740.1-1"/>
    <property type="match status" value="1"/>
</dbReference>
<dbReference type="GO" id="GO:0008320">
    <property type="term" value="F:protein transmembrane transporter activity"/>
    <property type="evidence" value="ECO:0007669"/>
    <property type="project" value="UniProtKB-UniRule"/>
</dbReference>
<comment type="function">
    <text evidence="9">Essential subunit of the Sec protein translocation channel SecYEG. Clamps together the 2 halves of SecY. May contact the channel plug during translocation.</text>
</comment>
<keyword evidence="4 9" id="KW-0812">Transmembrane</keyword>
<organism evidence="10 11">
    <name type="scientific">Novimethylophilus kurashikiensis</name>
    <dbReference type="NCBI Taxonomy" id="1825523"/>
    <lineage>
        <taxon>Bacteria</taxon>
        <taxon>Pseudomonadati</taxon>
        <taxon>Pseudomonadota</taxon>
        <taxon>Betaproteobacteria</taxon>
        <taxon>Nitrosomonadales</taxon>
        <taxon>Methylophilaceae</taxon>
        <taxon>Novimethylophilus</taxon>
    </lineage>
</organism>
<dbReference type="GO" id="GO:0006605">
    <property type="term" value="P:protein targeting"/>
    <property type="evidence" value="ECO:0007669"/>
    <property type="project" value="UniProtKB-UniRule"/>
</dbReference>
<proteinExistence type="inferred from homology"/>
<dbReference type="Pfam" id="PF00584">
    <property type="entry name" value="SecE"/>
    <property type="match status" value="1"/>
</dbReference>
<comment type="caution">
    <text evidence="10">The sequence shown here is derived from an EMBL/GenBank/DDBJ whole genome shotgun (WGS) entry which is preliminary data.</text>
</comment>
<keyword evidence="3 9" id="KW-1003">Cell membrane</keyword>
<comment type="caution">
    <text evidence="9">Lacks conserved residue(s) required for the propagation of feature annotation.</text>
</comment>
<feature type="transmembrane region" description="Helical" evidence="9">
    <location>
        <begin position="30"/>
        <end position="51"/>
    </location>
</feature>
<dbReference type="GO" id="GO:0065002">
    <property type="term" value="P:intracellular protein transmembrane transport"/>
    <property type="evidence" value="ECO:0007669"/>
    <property type="project" value="UniProtKB-UniRule"/>
</dbReference>
<sequence>MIDKIRLILALLLVAAGIGGFYLLGDKPAVLRVLSVLAGFGAAVAVMWTTALGREAVNFIKESAAEARKVVWPTRKETIQTTGAVFALVLVMGVILWVVDFSLLWFIKLILGRSA</sequence>
<evidence type="ECO:0000313" key="10">
    <source>
        <dbReference type="EMBL" id="GBG16014.1"/>
    </source>
</evidence>
<dbReference type="AlphaFoldDB" id="A0A2R5FK03"/>
<dbReference type="PRINTS" id="PR01650">
    <property type="entry name" value="SECETRNLCASE"/>
</dbReference>
<evidence type="ECO:0000256" key="9">
    <source>
        <dbReference type="HAMAP-Rule" id="MF_00422"/>
    </source>
</evidence>
<evidence type="ECO:0000256" key="4">
    <source>
        <dbReference type="ARBA" id="ARBA00022692"/>
    </source>
</evidence>
<evidence type="ECO:0000256" key="1">
    <source>
        <dbReference type="ARBA" id="ARBA00004370"/>
    </source>
</evidence>
<dbReference type="EMBL" id="BDOQ01000026">
    <property type="protein sequence ID" value="GBG16014.1"/>
    <property type="molecule type" value="Genomic_DNA"/>
</dbReference>
<dbReference type="InterPro" id="IPR001901">
    <property type="entry name" value="Translocase_SecE/Sec61-g"/>
</dbReference>
<evidence type="ECO:0000256" key="5">
    <source>
        <dbReference type="ARBA" id="ARBA00022927"/>
    </source>
</evidence>
<comment type="subcellular location">
    <subcellularLocation>
        <location evidence="1">Membrane</location>
    </subcellularLocation>
</comment>
<gene>
    <name evidence="9 10" type="primary">secE</name>
    <name evidence="10" type="ORF">NMK_3638</name>
</gene>
<evidence type="ECO:0000256" key="6">
    <source>
        <dbReference type="ARBA" id="ARBA00022989"/>
    </source>
</evidence>
<keyword evidence="7 9" id="KW-0811">Translocation</keyword>
<keyword evidence="11" id="KW-1185">Reference proteome</keyword>
<dbReference type="GO" id="GO:0009306">
    <property type="term" value="P:protein secretion"/>
    <property type="evidence" value="ECO:0007669"/>
    <property type="project" value="UniProtKB-UniRule"/>
</dbReference>
<dbReference type="GO" id="GO:0005886">
    <property type="term" value="C:plasma membrane"/>
    <property type="evidence" value="ECO:0007669"/>
    <property type="project" value="UniProtKB-UniRule"/>
</dbReference>
<dbReference type="NCBIfam" id="TIGR00964">
    <property type="entry name" value="secE_bact"/>
    <property type="match status" value="1"/>
</dbReference>
<dbReference type="PANTHER" id="PTHR33910">
    <property type="entry name" value="PROTEIN TRANSLOCASE SUBUNIT SECE"/>
    <property type="match status" value="1"/>
</dbReference>
<dbReference type="Proteomes" id="UP000245081">
    <property type="component" value="Unassembled WGS sequence"/>
</dbReference>
<dbReference type="InterPro" id="IPR038379">
    <property type="entry name" value="SecE_sf"/>
</dbReference>
<keyword evidence="2 9" id="KW-0813">Transport</keyword>
<evidence type="ECO:0000256" key="8">
    <source>
        <dbReference type="ARBA" id="ARBA00023136"/>
    </source>
</evidence>
<feature type="transmembrane region" description="Helical" evidence="9">
    <location>
        <begin position="7"/>
        <end position="24"/>
    </location>
</feature>
<protein>
    <recommendedName>
        <fullName evidence="9">Protein translocase subunit SecE</fullName>
    </recommendedName>
</protein>
<accession>A0A2R5FK03</accession>
<dbReference type="RefSeq" id="WP_109017159.1">
    <property type="nucleotide sequence ID" value="NZ_BDOQ01000026.1"/>
</dbReference>
<comment type="similarity">
    <text evidence="9">Belongs to the SecE/SEC61-gamma family.</text>
</comment>
<evidence type="ECO:0000256" key="7">
    <source>
        <dbReference type="ARBA" id="ARBA00023010"/>
    </source>
</evidence>
<keyword evidence="6 9" id="KW-1133">Transmembrane helix</keyword>
<dbReference type="OrthoDB" id="9806365at2"/>
<dbReference type="GO" id="GO:0043952">
    <property type="term" value="P:protein transport by the Sec complex"/>
    <property type="evidence" value="ECO:0007669"/>
    <property type="project" value="UniProtKB-UniRule"/>
</dbReference>
<dbReference type="PANTHER" id="PTHR33910:SF1">
    <property type="entry name" value="PROTEIN TRANSLOCASE SUBUNIT SECE"/>
    <property type="match status" value="1"/>
</dbReference>
<keyword evidence="8 9" id="KW-0472">Membrane</keyword>
<feature type="transmembrane region" description="Helical" evidence="9">
    <location>
        <begin position="85"/>
        <end position="107"/>
    </location>
</feature>
<dbReference type="Gene3D" id="1.20.5.1030">
    <property type="entry name" value="Preprotein translocase secy subunit"/>
    <property type="match status" value="1"/>
</dbReference>
<dbReference type="HAMAP" id="MF_00422">
    <property type="entry name" value="SecE"/>
    <property type="match status" value="1"/>
</dbReference>
<evidence type="ECO:0000313" key="11">
    <source>
        <dbReference type="Proteomes" id="UP000245081"/>
    </source>
</evidence>
<evidence type="ECO:0000256" key="2">
    <source>
        <dbReference type="ARBA" id="ARBA00022448"/>
    </source>
</evidence>
<comment type="subunit">
    <text evidence="9">Component of the Sec protein translocase complex. Heterotrimer consisting of SecY, SecE and SecG subunits. The heterotrimers can form oligomers, although 1 heterotrimer is thought to be able to translocate proteins. Interacts with the ribosome. Interacts with SecDF, and other proteins may be involved. Interacts with SecA.</text>
</comment>
<keyword evidence="5 9" id="KW-0653">Protein transport</keyword>